<reference evidence="3 4" key="1">
    <citation type="submission" date="2018-06" db="EMBL/GenBank/DDBJ databases">
        <title>Genomic Encyclopedia of Archaeal and Bacterial Type Strains, Phase II (KMG-II): from individual species to whole genera.</title>
        <authorList>
            <person name="Goeker M."/>
        </authorList>
    </citation>
    <scope>NUCLEOTIDE SEQUENCE [LARGE SCALE GENOMIC DNA]</scope>
    <source>
        <strain evidence="3 4">DSM 27372</strain>
    </source>
</reference>
<evidence type="ECO:0000259" key="2">
    <source>
        <dbReference type="Pfam" id="PF11412"/>
    </source>
</evidence>
<dbReference type="OrthoDB" id="767251at2"/>
<dbReference type="Proteomes" id="UP000248198">
    <property type="component" value="Unassembled WGS sequence"/>
</dbReference>
<proteinExistence type="predicted"/>
<gene>
    <name evidence="3" type="ORF">B0O44_102372</name>
</gene>
<dbReference type="GO" id="GO:0015035">
    <property type="term" value="F:protein-disulfide reductase activity"/>
    <property type="evidence" value="ECO:0007669"/>
    <property type="project" value="TreeGrafter"/>
</dbReference>
<keyword evidence="4" id="KW-1185">Reference proteome</keyword>
<dbReference type="RefSeq" id="WP_110828355.1">
    <property type="nucleotide sequence ID" value="NZ_QKLU01000002.1"/>
</dbReference>
<feature type="signal peptide" evidence="1">
    <location>
        <begin position="1"/>
        <end position="20"/>
    </location>
</feature>
<feature type="domain" description="Thiol:disulfide interchange protein DsbD N-terminal" evidence="2">
    <location>
        <begin position="35"/>
        <end position="143"/>
    </location>
</feature>
<dbReference type="PANTHER" id="PTHR32234">
    <property type="entry name" value="THIOL:DISULFIDE INTERCHANGE PROTEIN DSBD"/>
    <property type="match status" value="1"/>
</dbReference>
<keyword evidence="1" id="KW-0732">Signal</keyword>
<evidence type="ECO:0000313" key="3">
    <source>
        <dbReference type="EMBL" id="PYF75818.1"/>
    </source>
</evidence>
<dbReference type="Gene3D" id="2.60.40.1250">
    <property type="entry name" value="Thiol:disulfide interchange protein DsbD, N-terminal domain"/>
    <property type="match status" value="1"/>
</dbReference>
<organism evidence="3 4">
    <name type="scientific">Pedobacter nutrimenti</name>
    <dbReference type="NCBI Taxonomy" id="1241337"/>
    <lineage>
        <taxon>Bacteria</taxon>
        <taxon>Pseudomonadati</taxon>
        <taxon>Bacteroidota</taxon>
        <taxon>Sphingobacteriia</taxon>
        <taxon>Sphingobacteriales</taxon>
        <taxon>Sphingobacteriaceae</taxon>
        <taxon>Pedobacter</taxon>
    </lineage>
</organism>
<evidence type="ECO:0000256" key="1">
    <source>
        <dbReference type="SAM" id="SignalP"/>
    </source>
</evidence>
<dbReference type="Pfam" id="PF11412">
    <property type="entry name" value="DsbD_N"/>
    <property type="match status" value="1"/>
</dbReference>
<feature type="chain" id="PRO_5016375404" evidence="1">
    <location>
        <begin position="21"/>
        <end position="149"/>
    </location>
</feature>
<dbReference type="EMBL" id="QKLU01000002">
    <property type="protein sequence ID" value="PYF75818.1"/>
    <property type="molecule type" value="Genomic_DNA"/>
</dbReference>
<protein>
    <submittedName>
        <fullName evidence="3">Thiol:disulfide interchange protein DsbD</fullName>
    </submittedName>
</protein>
<name>A0A318UL31_9SPHI</name>
<evidence type="ECO:0000313" key="4">
    <source>
        <dbReference type="Proteomes" id="UP000248198"/>
    </source>
</evidence>
<sequence length="149" mass="16739">MKRITLIFAFVLCVVLGASAQIENPVTWSYGQKKISKTEAIVFLKATIEDGWHIYSQNVKPGGPIKTTITFSPSKDYTKVGATSEPKPMTKFEKTFDMNVSYFEKQVIFQQKVKLNKANTTVKGKIEFMVCNDSKCLPPSDVDFSVQVK</sequence>
<dbReference type="InterPro" id="IPR028250">
    <property type="entry name" value="DsbDN"/>
</dbReference>
<dbReference type="GO" id="GO:0045454">
    <property type="term" value="P:cell redox homeostasis"/>
    <property type="evidence" value="ECO:0007669"/>
    <property type="project" value="TreeGrafter"/>
</dbReference>
<dbReference type="PANTHER" id="PTHR32234:SF0">
    <property type="entry name" value="THIOL:DISULFIDE INTERCHANGE PROTEIN DSBD"/>
    <property type="match status" value="1"/>
</dbReference>
<dbReference type="AlphaFoldDB" id="A0A318UL31"/>
<comment type="caution">
    <text evidence="3">The sequence shown here is derived from an EMBL/GenBank/DDBJ whole genome shotgun (WGS) entry which is preliminary data.</text>
</comment>
<dbReference type="InterPro" id="IPR036929">
    <property type="entry name" value="DsbDN_sf"/>
</dbReference>
<accession>A0A318UL31</accession>